<dbReference type="PANTHER" id="PTHR11604:SF10">
    <property type="entry name" value="PROFILIN"/>
    <property type="match status" value="1"/>
</dbReference>
<accession>A0A8S4PR84</accession>
<sequence length="135" mass="14456">MSWDSYIDNLLGHSGGDTDKACIIGMDGGAKWTTDGHPNALKLQGQEGVNIANPFKSKDFTSFMAGGIFAEGIKYQFLRVEDDKVVLAKRKDSGALTMQASKTAIVIGHTKEGGQQGNTNKAVATIAEYLESLNM</sequence>
<dbReference type="InterPro" id="IPR048278">
    <property type="entry name" value="PFN"/>
</dbReference>
<name>A0A8S4PR84_OWEFU</name>
<dbReference type="AlphaFoldDB" id="A0A8S4PR84"/>
<organism evidence="3 4">
    <name type="scientific">Owenia fusiformis</name>
    <name type="common">Polychaete worm</name>
    <dbReference type="NCBI Taxonomy" id="6347"/>
    <lineage>
        <taxon>Eukaryota</taxon>
        <taxon>Metazoa</taxon>
        <taxon>Spiralia</taxon>
        <taxon>Lophotrochozoa</taxon>
        <taxon>Annelida</taxon>
        <taxon>Polychaeta</taxon>
        <taxon>Sedentaria</taxon>
        <taxon>Canalipalpata</taxon>
        <taxon>Sabellida</taxon>
        <taxon>Oweniida</taxon>
        <taxon>Oweniidae</taxon>
        <taxon>Owenia</taxon>
    </lineage>
</organism>
<evidence type="ECO:0000313" key="3">
    <source>
        <dbReference type="EMBL" id="CAH1796536.1"/>
    </source>
</evidence>
<keyword evidence="4" id="KW-1185">Reference proteome</keyword>
<evidence type="ECO:0000256" key="1">
    <source>
        <dbReference type="ARBA" id="ARBA00010058"/>
    </source>
</evidence>
<dbReference type="OrthoDB" id="421374at2759"/>
<dbReference type="InterPro" id="IPR036140">
    <property type="entry name" value="PFN_sf"/>
</dbReference>
<dbReference type="Proteomes" id="UP000749559">
    <property type="component" value="Unassembled WGS sequence"/>
</dbReference>
<dbReference type="CDD" id="cd00148">
    <property type="entry name" value="PROF"/>
    <property type="match status" value="1"/>
</dbReference>
<evidence type="ECO:0000256" key="2">
    <source>
        <dbReference type="RuleBase" id="RU003909"/>
    </source>
</evidence>
<protein>
    <recommendedName>
        <fullName evidence="2">Profilin</fullName>
    </recommendedName>
</protein>
<keyword evidence="2" id="KW-0009">Actin-binding</keyword>
<dbReference type="PANTHER" id="PTHR11604">
    <property type="entry name" value="PROFILIN"/>
    <property type="match status" value="1"/>
</dbReference>
<gene>
    <name evidence="3" type="ORF">OFUS_LOCUS20934</name>
</gene>
<dbReference type="GO" id="GO:0005938">
    <property type="term" value="C:cell cortex"/>
    <property type="evidence" value="ECO:0007669"/>
    <property type="project" value="TreeGrafter"/>
</dbReference>
<dbReference type="SMART" id="SM00392">
    <property type="entry name" value="PROF"/>
    <property type="match status" value="1"/>
</dbReference>
<dbReference type="GO" id="GO:0003785">
    <property type="term" value="F:actin monomer binding"/>
    <property type="evidence" value="ECO:0007669"/>
    <property type="project" value="TreeGrafter"/>
</dbReference>
<dbReference type="InterPro" id="IPR005455">
    <property type="entry name" value="PFN_euk"/>
</dbReference>
<dbReference type="PRINTS" id="PR00392">
    <property type="entry name" value="PROFILIN"/>
</dbReference>
<comment type="caution">
    <text evidence="3">The sequence shown here is derived from an EMBL/GenBank/DDBJ whole genome shotgun (WGS) entry which is preliminary data.</text>
</comment>
<dbReference type="SUPFAM" id="SSF55770">
    <property type="entry name" value="Profilin (actin-binding protein)"/>
    <property type="match status" value="1"/>
</dbReference>
<reference evidence="3" key="1">
    <citation type="submission" date="2022-03" db="EMBL/GenBank/DDBJ databases">
        <authorList>
            <person name="Martin C."/>
        </authorList>
    </citation>
    <scope>NUCLEOTIDE SEQUENCE</scope>
</reference>
<dbReference type="Pfam" id="PF00235">
    <property type="entry name" value="Profilin"/>
    <property type="match status" value="1"/>
</dbReference>
<proteinExistence type="inferred from homology"/>
<comment type="similarity">
    <text evidence="1 2">Belongs to the profilin family.</text>
</comment>
<dbReference type="Gene3D" id="3.30.450.30">
    <property type="entry name" value="Dynein light chain 2a, cytoplasmic"/>
    <property type="match status" value="1"/>
</dbReference>
<evidence type="ECO:0000313" key="4">
    <source>
        <dbReference type="Proteomes" id="UP000749559"/>
    </source>
</evidence>
<dbReference type="EMBL" id="CAIIXF020000010">
    <property type="protein sequence ID" value="CAH1796536.1"/>
    <property type="molecule type" value="Genomic_DNA"/>
</dbReference>
<dbReference type="PROSITE" id="PS00414">
    <property type="entry name" value="PROFILIN"/>
    <property type="match status" value="1"/>
</dbReference>
<dbReference type="InterPro" id="IPR027310">
    <property type="entry name" value="Profilin_CS"/>
</dbReference>